<dbReference type="GO" id="GO:0009236">
    <property type="term" value="P:cobalamin biosynthetic process"/>
    <property type="evidence" value="ECO:0007669"/>
    <property type="project" value="InterPro"/>
</dbReference>
<evidence type="ECO:0000313" key="3">
    <source>
        <dbReference type="Proteomes" id="UP000553193"/>
    </source>
</evidence>
<name>A0A840AF57_9PROT</name>
<sequence length="133" mass="13000">MDLAQAMMVAGLGCRRGAPAEDVLAAITYALSVAGREATGLARLATSAAKAGEPGLRHAAAVLGLELLSLPEAALHAAAPHCLTRSARALEATGLPSLAEAAALAGAGEGARLLGPRVAAGRAATCALAECLP</sequence>
<reference evidence="2 3" key="1">
    <citation type="submission" date="2020-08" db="EMBL/GenBank/DDBJ databases">
        <title>Genomic Encyclopedia of Type Strains, Phase IV (KMG-IV): sequencing the most valuable type-strain genomes for metagenomic binning, comparative biology and taxonomic classification.</title>
        <authorList>
            <person name="Goeker M."/>
        </authorList>
    </citation>
    <scope>NUCLEOTIDE SEQUENCE [LARGE SCALE GENOMIC DNA]</scope>
    <source>
        <strain evidence="2 3">DSM 19979</strain>
    </source>
</reference>
<gene>
    <name evidence="2" type="ORF">GGQ83_003211</name>
</gene>
<dbReference type="Pfam" id="PF01890">
    <property type="entry name" value="CbiG_C"/>
    <property type="match status" value="1"/>
</dbReference>
<dbReference type="PANTHER" id="PTHR37477:SF1">
    <property type="entry name" value="COBALT-PRECORRIN-5A HYDROLASE"/>
    <property type="match status" value="1"/>
</dbReference>
<evidence type="ECO:0000259" key="1">
    <source>
        <dbReference type="Pfam" id="PF01890"/>
    </source>
</evidence>
<accession>A0A840AF57</accession>
<organism evidence="2 3">
    <name type="scientific">Roseococcus suduntuyensis</name>
    <dbReference type="NCBI Taxonomy" id="455361"/>
    <lineage>
        <taxon>Bacteria</taxon>
        <taxon>Pseudomonadati</taxon>
        <taxon>Pseudomonadota</taxon>
        <taxon>Alphaproteobacteria</taxon>
        <taxon>Acetobacterales</taxon>
        <taxon>Roseomonadaceae</taxon>
        <taxon>Roseococcus</taxon>
    </lineage>
</organism>
<dbReference type="InterPro" id="IPR052553">
    <property type="entry name" value="CbiG_hydrolase"/>
</dbReference>
<proteinExistence type="predicted"/>
<dbReference type="AlphaFoldDB" id="A0A840AF57"/>
<feature type="domain" description="CobE/GbiG C-terminal" evidence="1">
    <location>
        <begin position="9"/>
        <end position="129"/>
    </location>
</feature>
<comment type="caution">
    <text evidence="2">The sequence shown here is derived from an EMBL/GenBank/DDBJ whole genome shotgun (WGS) entry which is preliminary data.</text>
</comment>
<keyword evidence="3" id="KW-1185">Reference proteome</keyword>
<evidence type="ECO:0000313" key="2">
    <source>
        <dbReference type="EMBL" id="MBB3899751.1"/>
    </source>
</evidence>
<dbReference type="EMBL" id="JACIDJ010000006">
    <property type="protein sequence ID" value="MBB3899751.1"/>
    <property type="molecule type" value="Genomic_DNA"/>
</dbReference>
<dbReference type="PANTHER" id="PTHR37477">
    <property type="entry name" value="COBALT-PRECORRIN-5A HYDROLASE"/>
    <property type="match status" value="1"/>
</dbReference>
<dbReference type="InterPro" id="IPR036518">
    <property type="entry name" value="CobE/GbiG_C_sf"/>
</dbReference>
<dbReference type="Gene3D" id="3.30.420.180">
    <property type="entry name" value="CobE/GbiG C-terminal domain"/>
    <property type="match status" value="1"/>
</dbReference>
<dbReference type="Proteomes" id="UP000553193">
    <property type="component" value="Unassembled WGS sequence"/>
</dbReference>
<dbReference type="InterPro" id="IPR002750">
    <property type="entry name" value="CobE/GbiG_C"/>
</dbReference>
<dbReference type="SUPFAM" id="SSF159664">
    <property type="entry name" value="CobE/GbiG C-terminal domain-like"/>
    <property type="match status" value="1"/>
</dbReference>
<protein>
    <submittedName>
        <fullName evidence="2">Cobalamin biosynthesis protein CbiG</fullName>
    </submittedName>
</protein>
<dbReference type="RefSeq" id="WP_242535167.1">
    <property type="nucleotide sequence ID" value="NZ_JACIDJ010000006.1"/>
</dbReference>